<feature type="domain" description="PPM-type phosphatase" evidence="15">
    <location>
        <begin position="170"/>
        <end position="403"/>
    </location>
</feature>
<keyword evidence="6 12" id="KW-0378">Hydrolase</keyword>
<evidence type="ECO:0000256" key="14">
    <source>
        <dbReference type="SAM" id="SignalP"/>
    </source>
</evidence>
<evidence type="ECO:0000313" key="16">
    <source>
        <dbReference type="EnsemblPlants" id="ONIVA11G08150.1"/>
    </source>
</evidence>
<dbReference type="GO" id="GO:0046872">
    <property type="term" value="F:metal ion binding"/>
    <property type="evidence" value="ECO:0007669"/>
    <property type="project" value="UniProtKB-KW"/>
</dbReference>
<protein>
    <recommendedName>
        <fullName evidence="4">protein-serine/threonine phosphatase</fullName>
        <ecNumber evidence="4">3.1.3.16</ecNumber>
    </recommendedName>
</protein>
<dbReference type="PROSITE" id="PS51746">
    <property type="entry name" value="PPM_2"/>
    <property type="match status" value="1"/>
</dbReference>
<comment type="cofactor">
    <cofactor evidence="2">
        <name>Mg(2+)</name>
        <dbReference type="ChEBI" id="CHEBI:18420"/>
    </cofactor>
</comment>
<reference evidence="16" key="1">
    <citation type="submission" date="2015-04" db="UniProtKB">
        <authorList>
            <consortium name="EnsemblPlants"/>
        </authorList>
    </citation>
    <scope>IDENTIFICATION</scope>
    <source>
        <strain evidence="16">SL10</strain>
    </source>
</reference>
<evidence type="ECO:0000256" key="11">
    <source>
        <dbReference type="ARBA" id="ARBA00048336"/>
    </source>
</evidence>
<evidence type="ECO:0000256" key="12">
    <source>
        <dbReference type="RuleBase" id="RU003465"/>
    </source>
</evidence>
<dbReference type="STRING" id="4536.A0A0E0J056"/>
<keyword evidence="9" id="KW-0464">Manganese</keyword>
<dbReference type="Gramene" id="ONIVA11G08150.1">
    <property type="protein sequence ID" value="ONIVA11G08150.1"/>
    <property type="gene ID" value="ONIVA11G08150"/>
</dbReference>
<sequence>MLFLCLCTIVVVLQCYLAAAAAAAGLASRRRKLAVVVMACMLCCSPLPALSSPATGGAAVVGFSSSSRRKAAHVHPAVAVKDHDLSSSSPAACGDEGGGAVVIEEEAHPSMMMSVAAPAMKKKAVAARWRPPRLVVPAVAGADEAMAAAAAVKAAKEKEEEEAMEVEGEGFWVASRRGLRHAMEDGYGVITHKIEGHSQMAFYGVYDGHGGRAAVDFVAGRLGNNVVAAAEKQRLSEKASGGACAATALVIDGDLYVANLGDCRAVISRHGAAAALTSDHTPARDDERTRIESSGGYVSCGSNGVWRVQDCLAVTRSFGDGGLKRWVVAEPEVSRTPLAGAGCEFLVIASDGLWNKVSNQEAVDAVAAAAAAGHYSVDSCRRLVDMARRRGSRDDVTVMVVDLKRFLNC</sequence>
<comment type="catalytic activity">
    <reaction evidence="10">
        <text>O-phospho-L-seryl-[protein] + H2O = L-seryl-[protein] + phosphate</text>
        <dbReference type="Rhea" id="RHEA:20629"/>
        <dbReference type="Rhea" id="RHEA-COMP:9863"/>
        <dbReference type="Rhea" id="RHEA-COMP:11604"/>
        <dbReference type="ChEBI" id="CHEBI:15377"/>
        <dbReference type="ChEBI" id="CHEBI:29999"/>
        <dbReference type="ChEBI" id="CHEBI:43474"/>
        <dbReference type="ChEBI" id="CHEBI:83421"/>
        <dbReference type="EC" id="3.1.3.16"/>
    </reaction>
</comment>
<evidence type="ECO:0000256" key="3">
    <source>
        <dbReference type="ARBA" id="ARBA00006702"/>
    </source>
</evidence>
<dbReference type="PROSITE" id="PS01032">
    <property type="entry name" value="PPM_1"/>
    <property type="match status" value="1"/>
</dbReference>
<dbReference type="AlphaFoldDB" id="A0A0E0J056"/>
<keyword evidence="13" id="KW-0175">Coiled coil</keyword>
<dbReference type="CDD" id="cd00143">
    <property type="entry name" value="PP2Cc"/>
    <property type="match status" value="1"/>
</dbReference>
<evidence type="ECO:0000259" key="15">
    <source>
        <dbReference type="PROSITE" id="PS51746"/>
    </source>
</evidence>
<dbReference type="HOGENOM" id="CLU_013173_5_0_1"/>
<dbReference type="Pfam" id="PF00481">
    <property type="entry name" value="PP2C"/>
    <property type="match status" value="1"/>
</dbReference>
<evidence type="ECO:0000256" key="7">
    <source>
        <dbReference type="ARBA" id="ARBA00022842"/>
    </source>
</evidence>
<evidence type="ECO:0000256" key="4">
    <source>
        <dbReference type="ARBA" id="ARBA00013081"/>
    </source>
</evidence>
<dbReference type="eggNOG" id="KOG0698">
    <property type="taxonomic scope" value="Eukaryota"/>
</dbReference>
<keyword evidence="5" id="KW-0479">Metal-binding</keyword>
<evidence type="ECO:0000256" key="13">
    <source>
        <dbReference type="SAM" id="Coils"/>
    </source>
</evidence>
<reference evidence="16" key="2">
    <citation type="submission" date="2018-04" db="EMBL/GenBank/DDBJ databases">
        <title>OnivRS2 (Oryza nivara Reference Sequence Version 2).</title>
        <authorList>
            <person name="Zhang J."/>
            <person name="Kudrna D."/>
            <person name="Lee S."/>
            <person name="Talag J."/>
            <person name="Rajasekar S."/>
            <person name="Welchert J."/>
            <person name="Hsing Y.-I."/>
            <person name="Wing R.A."/>
        </authorList>
    </citation>
    <scope>NUCLEOTIDE SEQUENCE [LARGE SCALE GENOMIC DNA]</scope>
    <source>
        <strain evidence="16">SL10</strain>
    </source>
</reference>
<dbReference type="OMA" id="TKTKAAW"/>
<evidence type="ECO:0000256" key="2">
    <source>
        <dbReference type="ARBA" id="ARBA00001946"/>
    </source>
</evidence>
<dbReference type="GO" id="GO:0004722">
    <property type="term" value="F:protein serine/threonine phosphatase activity"/>
    <property type="evidence" value="ECO:0007669"/>
    <property type="project" value="UniProtKB-EC"/>
</dbReference>
<keyword evidence="17" id="KW-1185">Reference proteome</keyword>
<keyword evidence="7" id="KW-0460">Magnesium</keyword>
<organism evidence="16">
    <name type="scientific">Oryza nivara</name>
    <name type="common">Indian wild rice</name>
    <name type="synonym">Oryza sativa f. spontanea</name>
    <dbReference type="NCBI Taxonomy" id="4536"/>
    <lineage>
        <taxon>Eukaryota</taxon>
        <taxon>Viridiplantae</taxon>
        <taxon>Streptophyta</taxon>
        <taxon>Embryophyta</taxon>
        <taxon>Tracheophyta</taxon>
        <taxon>Spermatophyta</taxon>
        <taxon>Magnoliopsida</taxon>
        <taxon>Liliopsida</taxon>
        <taxon>Poales</taxon>
        <taxon>Poaceae</taxon>
        <taxon>BOP clade</taxon>
        <taxon>Oryzoideae</taxon>
        <taxon>Oryzeae</taxon>
        <taxon>Oryzinae</taxon>
        <taxon>Oryza</taxon>
    </lineage>
</organism>
<dbReference type="InterPro" id="IPR015655">
    <property type="entry name" value="PP2C"/>
</dbReference>
<dbReference type="EC" id="3.1.3.16" evidence="4"/>
<evidence type="ECO:0000256" key="6">
    <source>
        <dbReference type="ARBA" id="ARBA00022801"/>
    </source>
</evidence>
<evidence type="ECO:0000256" key="5">
    <source>
        <dbReference type="ARBA" id="ARBA00022723"/>
    </source>
</evidence>
<evidence type="ECO:0000256" key="9">
    <source>
        <dbReference type="ARBA" id="ARBA00023211"/>
    </source>
</evidence>
<dbReference type="PANTHER" id="PTHR47992">
    <property type="entry name" value="PROTEIN PHOSPHATASE"/>
    <property type="match status" value="1"/>
</dbReference>
<feature type="chain" id="PRO_5002363364" description="protein-serine/threonine phosphatase" evidence="14">
    <location>
        <begin position="23"/>
        <end position="409"/>
    </location>
</feature>
<evidence type="ECO:0000256" key="1">
    <source>
        <dbReference type="ARBA" id="ARBA00001936"/>
    </source>
</evidence>
<name>A0A0E0J056_ORYNI</name>
<dbReference type="EnsemblPlants" id="ONIVA11G08150.1">
    <property type="protein sequence ID" value="ONIVA11G08150.1"/>
    <property type="gene ID" value="ONIVA11G08150"/>
</dbReference>
<evidence type="ECO:0000256" key="8">
    <source>
        <dbReference type="ARBA" id="ARBA00022912"/>
    </source>
</evidence>
<dbReference type="InterPro" id="IPR000222">
    <property type="entry name" value="PP2C_BS"/>
</dbReference>
<proteinExistence type="inferred from homology"/>
<feature type="signal peptide" evidence="14">
    <location>
        <begin position="1"/>
        <end position="22"/>
    </location>
</feature>
<keyword evidence="8 12" id="KW-0904">Protein phosphatase</keyword>
<feature type="coiled-coil region" evidence="13">
    <location>
        <begin position="142"/>
        <end position="169"/>
    </location>
</feature>
<comment type="similarity">
    <text evidence="3 12">Belongs to the PP2C family.</text>
</comment>
<evidence type="ECO:0000256" key="10">
    <source>
        <dbReference type="ARBA" id="ARBA00047761"/>
    </source>
</evidence>
<dbReference type="InterPro" id="IPR001932">
    <property type="entry name" value="PPM-type_phosphatase-like_dom"/>
</dbReference>
<dbReference type="Proteomes" id="UP000006591">
    <property type="component" value="Chromosome 11"/>
</dbReference>
<dbReference type="SMART" id="SM00332">
    <property type="entry name" value="PP2Cc"/>
    <property type="match status" value="1"/>
</dbReference>
<dbReference type="InterPro" id="IPR036457">
    <property type="entry name" value="PPM-type-like_dom_sf"/>
</dbReference>
<comment type="catalytic activity">
    <reaction evidence="11">
        <text>O-phospho-L-threonyl-[protein] + H2O = L-threonyl-[protein] + phosphate</text>
        <dbReference type="Rhea" id="RHEA:47004"/>
        <dbReference type="Rhea" id="RHEA-COMP:11060"/>
        <dbReference type="Rhea" id="RHEA-COMP:11605"/>
        <dbReference type="ChEBI" id="CHEBI:15377"/>
        <dbReference type="ChEBI" id="CHEBI:30013"/>
        <dbReference type="ChEBI" id="CHEBI:43474"/>
        <dbReference type="ChEBI" id="CHEBI:61977"/>
        <dbReference type="EC" id="3.1.3.16"/>
    </reaction>
</comment>
<evidence type="ECO:0000313" key="17">
    <source>
        <dbReference type="Proteomes" id="UP000006591"/>
    </source>
</evidence>
<accession>A0A0E0J056</accession>
<comment type="cofactor">
    <cofactor evidence="1">
        <name>Mn(2+)</name>
        <dbReference type="ChEBI" id="CHEBI:29035"/>
    </cofactor>
</comment>
<dbReference type="SUPFAM" id="SSF81606">
    <property type="entry name" value="PP2C-like"/>
    <property type="match status" value="1"/>
</dbReference>
<keyword evidence="14" id="KW-0732">Signal</keyword>
<dbReference type="Gene3D" id="3.60.40.10">
    <property type="entry name" value="PPM-type phosphatase domain"/>
    <property type="match status" value="1"/>
</dbReference>